<accession>U2FK84</accession>
<dbReference type="InterPro" id="IPR055170">
    <property type="entry name" value="GFO_IDH_MocA-like_dom"/>
</dbReference>
<reference evidence="3 4" key="2">
    <citation type="journal article" date="2013" name="PLoS ONE">
        <title>INDIGO - INtegrated Data Warehouse of MIcrobial GenOmes with Examples from the Red Sea Extremophiles.</title>
        <authorList>
            <person name="Alam I."/>
            <person name="Antunes A."/>
            <person name="Kamau A.A."/>
            <person name="Ba Alawi W."/>
            <person name="Kalkatawi M."/>
            <person name="Stingl U."/>
            <person name="Bajic V.B."/>
        </authorList>
    </citation>
    <scope>NUCLEOTIDE SEQUENCE [LARGE SCALE GENOMIC DNA]</scope>
    <source>
        <strain evidence="3 4">SSD-17B</strain>
    </source>
</reference>
<evidence type="ECO:0000313" key="4">
    <source>
        <dbReference type="Proteomes" id="UP000005707"/>
    </source>
</evidence>
<evidence type="ECO:0000313" key="3">
    <source>
        <dbReference type="EMBL" id="ERJ11644.1"/>
    </source>
</evidence>
<keyword evidence="4" id="KW-1185">Reference proteome</keyword>
<dbReference type="Gene3D" id="3.40.50.720">
    <property type="entry name" value="NAD(P)-binding Rossmann-like Domain"/>
    <property type="match status" value="1"/>
</dbReference>
<dbReference type="InterPro" id="IPR036291">
    <property type="entry name" value="NAD(P)-bd_dom_sf"/>
</dbReference>
<reference evidence="3 4" key="1">
    <citation type="journal article" date="2011" name="J. Bacteriol.">
        <title>Genome sequence of Haloplasma contractile, an unusual contractile bacterium from a deep-sea anoxic brine lake.</title>
        <authorList>
            <person name="Antunes A."/>
            <person name="Alam I."/>
            <person name="El Dorry H."/>
            <person name="Siam R."/>
            <person name="Robertson A."/>
            <person name="Bajic V.B."/>
            <person name="Stingl U."/>
        </authorList>
    </citation>
    <scope>NUCLEOTIDE SEQUENCE [LARGE SCALE GENOMIC DNA]</scope>
    <source>
        <strain evidence="3 4">SSD-17B</strain>
    </source>
</reference>
<dbReference type="InterPro" id="IPR051450">
    <property type="entry name" value="Gfo/Idh/MocA_Oxidoreductases"/>
</dbReference>
<proteinExistence type="predicted"/>
<dbReference type="InParanoid" id="U2FK84"/>
<feature type="domain" description="Gfo/Idh/MocA-like oxidoreductase N-terminal" evidence="1">
    <location>
        <begin position="2"/>
        <end position="120"/>
    </location>
</feature>
<dbReference type="PANTHER" id="PTHR43377">
    <property type="entry name" value="BILIVERDIN REDUCTASE A"/>
    <property type="match status" value="1"/>
</dbReference>
<name>U2FK84_9MOLU</name>
<dbReference type="Pfam" id="PF01408">
    <property type="entry name" value="GFO_IDH_MocA"/>
    <property type="match status" value="1"/>
</dbReference>
<organism evidence="3 4">
    <name type="scientific">Haloplasma contractile SSD-17B</name>
    <dbReference type="NCBI Taxonomy" id="1033810"/>
    <lineage>
        <taxon>Bacteria</taxon>
        <taxon>Bacillati</taxon>
        <taxon>Mycoplasmatota</taxon>
        <taxon>Mollicutes</taxon>
        <taxon>Haloplasmatales</taxon>
        <taxon>Haloplasmataceae</taxon>
        <taxon>Haloplasma</taxon>
    </lineage>
</organism>
<dbReference type="InterPro" id="IPR000683">
    <property type="entry name" value="Gfo/Idh/MocA-like_OxRdtase_N"/>
</dbReference>
<dbReference type="RefSeq" id="WP_008825417.1">
    <property type="nucleotide sequence ID" value="NZ_AFNU02000009.1"/>
</dbReference>
<evidence type="ECO:0000259" key="1">
    <source>
        <dbReference type="Pfam" id="PF01408"/>
    </source>
</evidence>
<dbReference type="OrthoDB" id="9800252at2"/>
<dbReference type="Gene3D" id="3.30.360.10">
    <property type="entry name" value="Dihydrodipicolinate Reductase, domain 2"/>
    <property type="match status" value="1"/>
</dbReference>
<sequence>MKILQIGLGEFGMSWFKDILLHHQVITEIIVVDHNKKKLEEAKQYDHKQMCNYYQSLDHALKEQVDLVLNVTPPHEHKDTVDKILEHNIPILLEKPISTCYKDAIAILKRSEDKNIPVMIAENYRYQKKARKVKKLLTNGVIGKISSVNIDFYRNHHMENYHKDLQEPLLLDVAIHHLDVARYLVEQEIKTVYSRLFNPSWSWYKGNASVHLDLLFNNDIVVNYRGSLVSHKNDTDWDGSWRIEGERGVLYMKDSMITVINDEGELTYKINTNEDGRISVLNEFIQSLREKRNGETDIHDNIKTFDIVQKAIEQNINKH</sequence>
<feature type="domain" description="GFO/IDH/MocA-like oxidoreductase" evidence="2">
    <location>
        <begin position="131"/>
        <end position="250"/>
    </location>
</feature>
<gene>
    <name evidence="3" type="ORF">HLPCO_002345</name>
</gene>
<comment type="caution">
    <text evidence="3">The sequence shown here is derived from an EMBL/GenBank/DDBJ whole genome shotgun (WGS) entry which is preliminary data.</text>
</comment>
<dbReference type="AlphaFoldDB" id="U2FK84"/>
<dbReference type="Pfam" id="PF22725">
    <property type="entry name" value="GFO_IDH_MocA_C3"/>
    <property type="match status" value="1"/>
</dbReference>
<protein>
    <submittedName>
        <fullName evidence="3">NADH-dependent dehydrogenase protein</fullName>
    </submittedName>
</protein>
<dbReference type="EMBL" id="AFNU02000009">
    <property type="protein sequence ID" value="ERJ11644.1"/>
    <property type="molecule type" value="Genomic_DNA"/>
</dbReference>
<dbReference type="PANTHER" id="PTHR43377:SF1">
    <property type="entry name" value="BILIVERDIN REDUCTASE A"/>
    <property type="match status" value="1"/>
</dbReference>
<evidence type="ECO:0000259" key="2">
    <source>
        <dbReference type="Pfam" id="PF22725"/>
    </source>
</evidence>
<dbReference type="Proteomes" id="UP000005707">
    <property type="component" value="Unassembled WGS sequence"/>
</dbReference>
<dbReference type="SUPFAM" id="SSF51735">
    <property type="entry name" value="NAD(P)-binding Rossmann-fold domains"/>
    <property type="match status" value="1"/>
</dbReference>
<dbReference type="eggNOG" id="COG0673">
    <property type="taxonomic scope" value="Bacteria"/>
</dbReference>
<dbReference type="GO" id="GO:0000166">
    <property type="term" value="F:nucleotide binding"/>
    <property type="evidence" value="ECO:0007669"/>
    <property type="project" value="InterPro"/>
</dbReference>
<dbReference type="STRING" id="1033810.HLPCO_002345"/>
<dbReference type="SUPFAM" id="SSF55347">
    <property type="entry name" value="Glyceraldehyde-3-phosphate dehydrogenase-like, C-terminal domain"/>
    <property type="match status" value="1"/>
</dbReference>